<evidence type="ECO:0000256" key="1">
    <source>
        <dbReference type="ARBA" id="ARBA00004555"/>
    </source>
</evidence>
<dbReference type="EMBL" id="VLTM01000047">
    <property type="protein sequence ID" value="KAA0160175.1"/>
    <property type="molecule type" value="Genomic_DNA"/>
</dbReference>
<dbReference type="InterPro" id="IPR011012">
    <property type="entry name" value="Longin-like_dom_sf"/>
</dbReference>
<dbReference type="AlphaFoldDB" id="A0A5A8CAI2"/>
<gene>
    <name evidence="14" type="ORF">FNF27_04126</name>
    <name evidence="11" type="ORF">FNF28_07339</name>
    <name evidence="12" type="ORF">FNF29_04745</name>
    <name evidence="13" type="ORF">FNF31_04485</name>
</gene>
<name>A0A5A8CAI2_CAFRO</name>
<dbReference type="OMA" id="KAYHILD"/>
<dbReference type="EMBL" id="VLTO01000023">
    <property type="protein sequence ID" value="KAA0174334.1"/>
    <property type="molecule type" value="Genomic_DNA"/>
</dbReference>
<protein>
    <recommendedName>
        <fullName evidence="9">AP complex subunit sigma</fullName>
    </recommendedName>
</protein>
<comment type="subcellular location">
    <subcellularLocation>
        <location evidence="2">Cytoplasmic vesicle</location>
        <location evidence="2">Clathrin-coated vesicle membrane</location>
    </subcellularLocation>
    <subcellularLocation>
        <location evidence="1">Golgi apparatus</location>
    </subcellularLocation>
</comment>
<evidence type="ECO:0000256" key="2">
    <source>
        <dbReference type="ARBA" id="ARBA00004640"/>
    </source>
</evidence>
<dbReference type="GO" id="GO:0016482">
    <property type="term" value="P:cytosolic transport"/>
    <property type="evidence" value="ECO:0007669"/>
    <property type="project" value="UniProtKB-ARBA"/>
</dbReference>
<keyword evidence="7 9" id="KW-0472">Membrane</keyword>
<evidence type="ECO:0000313" key="13">
    <source>
        <dbReference type="EMBL" id="KAA0160175.1"/>
    </source>
</evidence>
<dbReference type="PROSITE" id="PS00989">
    <property type="entry name" value="CLAT_ADAPTOR_S"/>
    <property type="match status" value="1"/>
</dbReference>
<proteinExistence type="inferred from homology"/>
<dbReference type="Gene3D" id="3.30.450.60">
    <property type="match status" value="1"/>
</dbReference>
<dbReference type="PIRSF" id="PIRSF015588">
    <property type="entry name" value="AP_complex_sigma"/>
    <property type="match status" value="1"/>
</dbReference>
<evidence type="ECO:0000313" key="17">
    <source>
        <dbReference type="Proteomes" id="UP000324907"/>
    </source>
</evidence>
<evidence type="ECO:0000256" key="6">
    <source>
        <dbReference type="ARBA" id="ARBA00023034"/>
    </source>
</evidence>
<evidence type="ECO:0000313" key="15">
    <source>
        <dbReference type="Proteomes" id="UP000322899"/>
    </source>
</evidence>
<evidence type="ECO:0000256" key="4">
    <source>
        <dbReference type="ARBA" id="ARBA00022448"/>
    </source>
</evidence>
<dbReference type="OrthoDB" id="371463at2759"/>
<dbReference type="Proteomes" id="UP000325113">
    <property type="component" value="Unassembled WGS sequence"/>
</dbReference>
<keyword evidence="6" id="KW-0333">Golgi apparatus</keyword>
<accession>A0A5A8CAI2</accession>
<evidence type="ECO:0000313" key="14">
    <source>
        <dbReference type="EMBL" id="KAA0174334.1"/>
    </source>
</evidence>
<evidence type="ECO:0000256" key="3">
    <source>
        <dbReference type="ARBA" id="ARBA00006972"/>
    </source>
</evidence>
<dbReference type="EMBL" id="VLTL01000243">
    <property type="protein sequence ID" value="KAA0149667.1"/>
    <property type="molecule type" value="Genomic_DNA"/>
</dbReference>
<dbReference type="Pfam" id="PF01217">
    <property type="entry name" value="Clat_adaptor_s"/>
    <property type="match status" value="1"/>
</dbReference>
<dbReference type="SUPFAM" id="SSF64356">
    <property type="entry name" value="SNARE-like"/>
    <property type="match status" value="1"/>
</dbReference>
<keyword evidence="8" id="KW-0968">Cytoplasmic vesicle</keyword>
<dbReference type="InterPro" id="IPR000804">
    <property type="entry name" value="Clathrin_sm-chain_CS"/>
</dbReference>
<dbReference type="GO" id="GO:0005829">
    <property type="term" value="C:cytosol"/>
    <property type="evidence" value="ECO:0007669"/>
    <property type="project" value="GOC"/>
</dbReference>
<feature type="domain" description="AP complex mu/sigma subunit" evidence="10">
    <location>
        <begin position="1"/>
        <end position="141"/>
    </location>
</feature>
<dbReference type="GO" id="GO:0035615">
    <property type="term" value="F:clathrin adaptor activity"/>
    <property type="evidence" value="ECO:0007669"/>
    <property type="project" value="InterPro"/>
</dbReference>
<dbReference type="Proteomes" id="UP000324907">
    <property type="component" value="Unassembled WGS sequence"/>
</dbReference>
<sequence length="167" mass="18969">MIKFLLVVSRQGKVRLAKWYQRVRPKERIRIRREVTAMVLSRPGKLCNFLEWRDDKIVYRRYASLYFVACIGKEDNELIALETVHAFVEVLDQYFDNVCELDIIFNFHKAYHILDEMILAGEVVETNKRTVRNAVRAQDELAAVAREGGAAGAAAATGLVPVAGGSR</sequence>
<dbReference type="InterPro" id="IPR044733">
    <property type="entry name" value="AP1_sigma"/>
</dbReference>
<dbReference type="Proteomes" id="UP000322899">
    <property type="component" value="Unassembled WGS sequence"/>
</dbReference>
<keyword evidence="4 9" id="KW-0813">Transport</keyword>
<dbReference type="InterPro" id="IPR022775">
    <property type="entry name" value="AP_mu_sigma_su"/>
</dbReference>
<evidence type="ECO:0000256" key="9">
    <source>
        <dbReference type="PIRNR" id="PIRNR015588"/>
    </source>
</evidence>
<evidence type="ECO:0000313" key="11">
    <source>
        <dbReference type="EMBL" id="KAA0149667.1"/>
    </source>
</evidence>
<comment type="caution">
    <text evidence="11">The sequence shown here is derived from an EMBL/GenBank/DDBJ whole genome shotgun (WGS) entry which is preliminary data.</text>
</comment>
<evidence type="ECO:0000259" key="10">
    <source>
        <dbReference type="Pfam" id="PF01217"/>
    </source>
</evidence>
<dbReference type="EMBL" id="VLTN01000028">
    <property type="protein sequence ID" value="KAA0151270.1"/>
    <property type="molecule type" value="Genomic_DNA"/>
</dbReference>
<comment type="similarity">
    <text evidence="3 9">Belongs to the adaptor complexes small subunit family.</text>
</comment>
<evidence type="ECO:0000256" key="7">
    <source>
        <dbReference type="ARBA" id="ARBA00023136"/>
    </source>
</evidence>
<dbReference type="GO" id="GO:0006886">
    <property type="term" value="P:intracellular protein transport"/>
    <property type="evidence" value="ECO:0007669"/>
    <property type="project" value="UniProtKB-UniRule"/>
</dbReference>
<evidence type="ECO:0000256" key="5">
    <source>
        <dbReference type="ARBA" id="ARBA00022927"/>
    </source>
</evidence>
<evidence type="ECO:0000256" key="8">
    <source>
        <dbReference type="ARBA" id="ARBA00023329"/>
    </source>
</evidence>
<evidence type="ECO:0000313" key="18">
    <source>
        <dbReference type="Proteomes" id="UP000325113"/>
    </source>
</evidence>
<dbReference type="PANTHER" id="PTHR11753">
    <property type="entry name" value="ADAPTOR COMPLEXES SMALL SUBUNIT FAMILY"/>
    <property type="match status" value="1"/>
</dbReference>
<organism evidence="11 17">
    <name type="scientific">Cafeteria roenbergensis</name>
    <name type="common">Marine flagellate</name>
    <dbReference type="NCBI Taxonomy" id="33653"/>
    <lineage>
        <taxon>Eukaryota</taxon>
        <taxon>Sar</taxon>
        <taxon>Stramenopiles</taxon>
        <taxon>Bigyra</taxon>
        <taxon>Opalozoa</taxon>
        <taxon>Bicosoecida</taxon>
        <taxon>Cafeteriaceae</taxon>
        <taxon>Cafeteria</taxon>
    </lineage>
</organism>
<dbReference type="InterPro" id="IPR016635">
    <property type="entry name" value="AP_complex_ssu"/>
</dbReference>
<dbReference type="FunFam" id="3.30.450.60:FF:000007">
    <property type="entry name" value="AP complex subunit sigma"/>
    <property type="match status" value="1"/>
</dbReference>
<evidence type="ECO:0000313" key="16">
    <source>
        <dbReference type="Proteomes" id="UP000323011"/>
    </source>
</evidence>
<dbReference type="Proteomes" id="UP000323011">
    <property type="component" value="Unassembled WGS sequence"/>
</dbReference>
<dbReference type="CDD" id="cd14831">
    <property type="entry name" value="AP1_sigma"/>
    <property type="match status" value="1"/>
</dbReference>
<keyword evidence="16" id="KW-1185">Reference proteome</keyword>
<reference evidence="15 16" key="1">
    <citation type="submission" date="2019-07" db="EMBL/GenBank/DDBJ databases">
        <title>Genomes of Cafeteria roenbergensis.</title>
        <authorList>
            <person name="Fischer M.G."/>
            <person name="Hackl T."/>
            <person name="Roman M."/>
        </authorList>
    </citation>
    <scope>NUCLEOTIDE SEQUENCE [LARGE SCALE GENOMIC DNA]</scope>
    <source>
        <strain evidence="12 16">BVI</strain>
        <strain evidence="13 18">Cflag</strain>
        <strain evidence="14 15">E4-10P</strain>
        <strain evidence="11 17">RCC970-E3</strain>
    </source>
</reference>
<dbReference type="GO" id="GO:0030121">
    <property type="term" value="C:AP-1 adaptor complex"/>
    <property type="evidence" value="ECO:0007669"/>
    <property type="project" value="InterPro"/>
</dbReference>
<keyword evidence="5 9" id="KW-0653">Protein transport</keyword>
<evidence type="ECO:0000313" key="12">
    <source>
        <dbReference type="EMBL" id="KAA0151270.1"/>
    </source>
</evidence>